<proteinExistence type="predicted"/>
<evidence type="ECO:0000313" key="1">
    <source>
        <dbReference type="EMBL" id="MPN22503.1"/>
    </source>
</evidence>
<gene>
    <name evidence="1" type="ORF">SDC9_169886</name>
</gene>
<accession>A0A645GFE6</accession>
<reference evidence="1" key="1">
    <citation type="submission" date="2019-08" db="EMBL/GenBank/DDBJ databases">
        <authorList>
            <person name="Kucharzyk K."/>
            <person name="Murdoch R.W."/>
            <person name="Higgins S."/>
            <person name="Loffler F."/>
        </authorList>
    </citation>
    <scope>NUCLEOTIDE SEQUENCE</scope>
</reference>
<dbReference type="AlphaFoldDB" id="A0A645GFE6"/>
<comment type="caution">
    <text evidence="1">The sequence shown here is derived from an EMBL/GenBank/DDBJ whole genome shotgun (WGS) entry which is preliminary data.</text>
</comment>
<dbReference type="EMBL" id="VSSQ01070743">
    <property type="protein sequence ID" value="MPN22503.1"/>
    <property type="molecule type" value="Genomic_DNA"/>
</dbReference>
<name>A0A645GFE6_9ZZZZ</name>
<organism evidence="1">
    <name type="scientific">bioreactor metagenome</name>
    <dbReference type="NCBI Taxonomy" id="1076179"/>
    <lineage>
        <taxon>unclassified sequences</taxon>
        <taxon>metagenomes</taxon>
        <taxon>ecological metagenomes</taxon>
    </lineage>
</organism>
<protein>
    <submittedName>
        <fullName evidence="1">Uncharacterized protein</fullName>
    </submittedName>
</protein>
<sequence length="86" mass="10112">MKPYYPNTGDMHDIIPRSYECTDRVPIRNGLALLVMRSTVGKQHWCVIDQARYTCFQTKDAAMRYCEDRRMSPYPRTAANKVRRPV</sequence>